<dbReference type="SUPFAM" id="SSF54427">
    <property type="entry name" value="NTF2-like"/>
    <property type="match status" value="1"/>
</dbReference>
<sequence>MDAQENKRLIMEGYQMFQNGDIPRLLERYHDDAVWIEPESEYIPFSGRHNGKAEIARFFKSLDDAAQAIRFVPQEFIAEGDKVIVTGEATWLVRQTGRSYDSPWVHVFTLRDGKVARFQDYHDTAASQRAYQPDQPGQAATGMPMHH</sequence>
<dbReference type="Proteomes" id="UP000593875">
    <property type="component" value="Chromosome"/>
</dbReference>
<evidence type="ECO:0000256" key="1">
    <source>
        <dbReference type="SAM" id="MobiDB-lite"/>
    </source>
</evidence>
<evidence type="ECO:0000259" key="2">
    <source>
        <dbReference type="Pfam" id="PF12680"/>
    </source>
</evidence>
<evidence type="ECO:0000313" key="4">
    <source>
        <dbReference type="Proteomes" id="UP000593875"/>
    </source>
</evidence>
<dbReference type="Gene3D" id="3.10.450.50">
    <property type="match status" value="1"/>
</dbReference>
<feature type="region of interest" description="Disordered" evidence="1">
    <location>
        <begin position="126"/>
        <end position="147"/>
    </location>
</feature>
<dbReference type="PANTHER" id="PTHR41252:SF1">
    <property type="entry name" value="BLR2505 PROTEIN"/>
    <property type="match status" value="1"/>
</dbReference>
<dbReference type="Pfam" id="PF12680">
    <property type="entry name" value="SnoaL_2"/>
    <property type="match status" value="1"/>
</dbReference>
<reference evidence="3 4" key="1">
    <citation type="submission" date="2020-10" db="EMBL/GenBank/DDBJ databases">
        <title>Genome sequencing of Massilia sp. LPB0304.</title>
        <authorList>
            <person name="Kim J."/>
        </authorList>
    </citation>
    <scope>NUCLEOTIDE SEQUENCE [LARGE SCALE GENOMIC DNA]</scope>
    <source>
        <strain evidence="3 4">LPB0304</strain>
    </source>
</reference>
<dbReference type="InterPro" id="IPR032710">
    <property type="entry name" value="NTF2-like_dom_sf"/>
</dbReference>
<gene>
    <name evidence="3" type="ORF">LPB04_02810</name>
</gene>
<protein>
    <submittedName>
        <fullName evidence="3">Nuclear transport factor 2 family protein</fullName>
    </submittedName>
</protein>
<dbReference type="PANTHER" id="PTHR41252">
    <property type="entry name" value="BLR2505 PROTEIN"/>
    <property type="match status" value="1"/>
</dbReference>
<name>A0A7L9U5B0_9BURK</name>
<organism evidence="3 4">
    <name type="scientific">Massilia litorea</name>
    <dbReference type="NCBI Taxonomy" id="2769491"/>
    <lineage>
        <taxon>Bacteria</taxon>
        <taxon>Pseudomonadati</taxon>
        <taxon>Pseudomonadota</taxon>
        <taxon>Betaproteobacteria</taxon>
        <taxon>Burkholderiales</taxon>
        <taxon>Oxalobacteraceae</taxon>
        <taxon>Telluria group</taxon>
        <taxon>Massilia</taxon>
    </lineage>
</organism>
<feature type="domain" description="SnoaL-like" evidence="2">
    <location>
        <begin position="14"/>
        <end position="117"/>
    </location>
</feature>
<accession>A0A7L9U5B0</accession>
<dbReference type="EMBL" id="CP062941">
    <property type="protein sequence ID" value="QOL50263.1"/>
    <property type="molecule type" value="Genomic_DNA"/>
</dbReference>
<dbReference type="KEGG" id="mlir:LPB04_02810"/>
<proteinExistence type="predicted"/>
<dbReference type="RefSeq" id="WP_193687279.1">
    <property type="nucleotide sequence ID" value="NZ_CP062941.1"/>
</dbReference>
<evidence type="ECO:0000313" key="3">
    <source>
        <dbReference type="EMBL" id="QOL50263.1"/>
    </source>
</evidence>
<dbReference type="InterPro" id="IPR037401">
    <property type="entry name" value="SnoaL-like"/>
</dbReference>
<keyword evidence="4" id="KW-1185">Reference proteome</keyword>
<dbReference type="AlphaFoldDB" id="A0A7L9U5B0"/>